<sequence>MEFGQLEQRHIEPWNTELMIVTLAAKLRMYSYALMRYKNPKSPHDMILEADASRAAVYFSRVRAAAMDLIELCCSEESRKNSYRNRHGSETPHWAEAPVHWTIFEIHGLVFAAICLFKVARFWKIDPDPIATNNALTETWNVLKSLSRTKDDHFSHICDMLKYVLDADWSSCEDQGILVRSRMSAGIAVEMVWRAKDSGYQWQRANADINNQNESSKTDANAESPSAMFANDEMLLASLDFLCGDWNAPDMLFAGM</sequence>
<name>A0A6A6GX73_VIRVR</name>
<dbReference type="EMBL" id="ML991848">
    <property type="protein sequence ID" value="KAF2230080.1"/>
    <property type="molecule type" value="Genomic_DNA"/>
</dbReference>
<evidence type="ECO:0008006" key="3">
    <source>
        <dbReference type="Google" id="ProtNLM"/>
    </source>
</evidence>
<accession>A0A6A6GX73</accession>
<dbReference type="AlphaFoldDB" id="A0A6A6GX73"/>
<reference evidence="1" key="1">
    <citation type="journal article" date="2020" name="Stud. Mycol.">
        <title>101 Dothideomycetes genomes: a test case for predicting lifestyles and emergence of pathogens.</title>
        <authorList>
            <person name="Haridas S."/>
            <person name="Albert R."/>
            <person name="Binder M."/>
            <person name="Bloem J."/>
            <person name="Labutti K."/>
            <person name="Salamov A."/>
            <person name="Andreopoulos B."/>
            <person name="Baker S."/>
            <person name="Barry K."/>
            <person name="Bills G."/>
            <person name="Bluhm B."/>
            <person name="Cannon C."/>
            <person name="Castanera R."/>
            <person name="Culley D."/>
            <person name="Daum C."/>
            <person name="Ezra D."/>
            <person name="Gonzalez J."/>
            <person name="Henrissat B."/>
            <person name="Kuo A."/>
            <person name="Liang C."/>
            <person name="Lipzen A."/>
            <person name="Lutzoni F."/>
            <person name="Magnuson J."/>
            <person name="Mondo S."/>
            <person name="Nolan M."/>
            <person name="Ohm R."/>
            <person name="Pangilinan J."/>
            <person name="Park H.-J."/>
            <person name="Ramirez L."/>
            <person name="Alfaro M."/>
            <person name="Sun H."/>
            <person name="Tritt A."/>
            <person name="Yoshinaga Y."/>
            <person name="Zwiers L.-H."/>
            <person name="Turgeon B."/>
            <person name="Goodwin S."/>
            <person name="Spatafora J."/>
            <person name="Crous P."/>
            <person name="Grigoriev I."/>
        </authorList>
    </citation>
    <scope>NUCLEOTIDE SEQUENCE</scope>
    <source>
        <strain evidence="1">Tuck. ex Michener</strain>
    </source>
</reference>
<gene>
    <name evidence="1" type="ORF">EV356DRAFT_536733</name>
</gene>
<organism evidence="1 2">
    <name type="scientific">Viridothelium virens</name>
    <name type="common">Speckled blister lichen</name>
    <name type="synonym">Trypethelium virens</name>
    <dbReference type="NCBI Taxonomy" id="1048519"/>
    <lineage>
        <taxon>Eukaryota</taxon>
        <taxon>Fungi</taxon>
        <taxon>Dikarya</taxon>
        <taxon>Ascomycota</taxon>
        <taxon>Pezizomycotina</taxon>
        <taxon>Dothideomycetes</taxon>
        <taxon>Dothideomycetes incertae sedis</taxon>
        <taxon>Trypetheliales</taxon>
        <taxon>Trypetheliaceae</taxon>
        <taxon>Viridothelium</taxon>
    </lineage>
</organism>
<dbReference type="Proteomes" id="UP000800092">
    <property type="component" value="Unassembled WGS sequence"/>
</dbReference>
<protein>
    <recommendedName>
        <fullName evidence="3">Transcription factor domain-containing protein</fullName>
    </recommendedName>
</protein>
<evidence type="ECO:0000313" key="1">
    <source>
        <dbReference type="EMBL" id="KAF2230080.1"/>
    </source>
</evidence>
<proteinExistence type="predicted"/>
<keyword evidence="2" id="KW-1185">Reference proteome</keyword>
<dbReference type="OrthoDB" id="3163292at2759"/>
<evidence type="ECO:0000313" key="2">
    <source>
        <dbReference type="Proteomes" id="UP000800092"/>
    </source>
</evidence>